<keyword evidence="1" id="KW-0175">Coiled coil</keyword>
<dbReference type="PANTHER" id="PTHR38043">
    <property type="entry name" value="PROTEIN HEMX"/>
    <property type="match status" value="1"/>
</dbReference>
<keyword evidence="3" id="KW-1185">Reference proteome</keyword>
<dbReference type="PANTHER" id="PTHR38043:SF1">
    <property type="entry name" value="PROTEIN HEMX"/>
    <property type="match status" value="1"/>
</dbReference>
<name>A0ABT6JLT1_9GAMM</name>
<proteinExistence type="predicted"/>
<protein>
    <recommendedName>
        <fullName evidence="4">Uroporphyrin-3 C-methyltransferase</fullName>
    </recommendedName>
</protein>
<dbReference type="EMBL" id="JARXRN010000028">
    <property type="protein sequence ID" value="MDH5831418.1"/>
    <property type="molecule type" value="Genomic_DNA"/>
</dbReference>
<evidence type="ECO:0000256" key="1">
    <source>
        <dbReference type="SAM" id="Coils"/>
    </source>
</evidence>
<organism evidence="2 3">
    <name type="scientific">Luteimonas rhizosphaericola</name>
    <dbReference type="NCBI Taxonomy" id="3042024"/>
    <lineage>
        <taxon>Bacteria</taxon>
        <taxon>Pseudomonadati</taxon>
        <taxon>Pseudomonadota</taxon>
        <taxon>Gammaproteobacteria</taxon>
        <taxon>Lysobacterales</taxon>
        <taxon>Lysobacteraceae</taxon>
        <taxon>Luteimonas</taxon>
    </lineage>
</organism>
<evidence type="ECO:0000313" key="3">
    <source>
        <dbReference type="Proteomes" id="UP001156831"/>
    </source>
</evidence>
<accession>A0ABT6JLT1</accession>
<reference evidence="2 3" key="1">
    <citation type="submission" date="2023-04" db="EMBL/GenBank/DDBJ databases">
        <title>Luteimonas sp. M1R5S18.</title>
        <authorList>
            <person name="Sun J.-Q."/>
        </authorList>
    </citation>
    <scope>NUCLEOTIDE SEQUENCE [LARGE SCALE GENOMIC DNA]</scope>
    <source>
        <strain evidence="2 3">M1R5S18</strain>
    </source>
</reference>
<comment type="caution">
    <text evidence="2">The sequence shown here is derived from an EMBL/GenBank/DDBJ whole genome shotgun (WGS) entry which is preliminary data.</text>
</comment>
<dbReference type="Proteomes" id="UP001156831">
    <property type="component" value="Unassembled WGS sequence"/>
</dbReference>
<dbReference type="InterPro" id="IPR007470">
    <property type="entry name" value="HemX"/>
</dbReference>
<dbReference type="RefSeq" id="WP_280602391.1">
    <property type="nucleotide sequence ID" value="NZ_JARXRN010000028.1"/>
</dbReference>
<sequence>MSTPATPPATRRARGATWFVVLVLAGLALAAAVFAWQRLEASRAAQAQAAAADRQRIDALEGRVAALRRDQRAQTARLQQAEATNRLLREELIGLGQRAALVEQSVQRLSDPERDAARALRLDEVELLLAQGQQRLLLAGDADGARRAYALAAQVLDGISDPAWLDLRQALAQERAALDALGPDPRVVAAARIEAFAASLAALPAASGPGPVAAPWWERALAALVRVRPSAEAGAVAPDARAAGLAALQLELSLARAAVERRDAAGCRAALARAEAWLPRLWPDSPARARQLQALQALRTLPLDVDLSVLGSTLAQLRRQRGAG</sequence>
<gene>
    <name evidence="2" type="ORF">QFW80_12930</name>
</gene>
<feature type="coiled-coil region" evidence="1">
    <location>
        <begin position="50"/>
        <end position="98"/>
    </location>
</feature>
<evidence type="ECO:0008006" key="4">
    <source>
        <dbReference type="Google" id="ProtNLM"/>
    </source>
</evidence>
<evidence type="ECO:0000313" key="2">
    <source>
        <dbReference type="EMBL" id="MDH5831418.1"/>
    </source>
</evidence>